<dbReference type="AlphaFoldDB" id="A0A518AYL9"/>
<dbReference type="SUPFAM" id="SSF89733">
    <property type="entry name" value="L-sulfolactate dehydrogenase-like"/>
    <property type="match status" value="1"/>
</dbReference>
<proteinExistence type="inferred from homology"/>
<dbReference type="PANTHER" id="PTHR11091:SF0">
    <property type="entry name" value="MALATE DEHYDROGENASE"/>
    <property type="match status" value="1"/>
</dbReference>
<evidence type="ECO:0000313" key="4">
    <source>
        <dbReference type="Proteomes" id="UP000317093"/>
    </source>
</evidence>
<dbReference type="InterPro" id="IPR036111">
    <property type="entry name" value="Mal/L-sulfo/L-lacto_DH-like_sf"/>
</dbReference>
<comment type="similarity">
    <text evidence="1">Belongs to the LDH2/MDH2 oxidoreductase family.</text>
</comment>
<gene>
    <name evidence="3" type="primary">ybiC</name>
    <name evidence="3" type="ORF">Pan216_06500</name>
</gene>
<evidence type="ECO:0000313" key="3">
    <source>
        <dbReference type="EMBL" id="QDU59817.1"/>
    </source>
</evidence>
<dbReference type="OrthoDB" id="9769447at2"/>
<dbReference type="Pfam" id="PF02615">
    <property type="entry name" value="Ldh_2"/>
    <property type="match status" value="1"/>
</dbReference>
<sequence length="346" mass="36726">MPTLSFEATRDVARSLLGEMGAPTDHASIVADHLACCHLAGHDSHGLIRLPQYHRLVCEGQIVTTTEPRLEKETASTALIDGCWTWGQVVAKKATSVAMEKARSSGLAVVSARDCNHIGRLGAYALEAAEQGFVAKVWCNVHGIVRMAPWGGLDPRFGTNPLAIAIPRRGKPIVVDITTTAVAEGKVRLARNRGVDIPEGWILDKEGNATTNPADLYDGGTLLPFGGPLGHKGYGLALVVDLLGGALTGSGCGAMPGVRVGNGITVEVLDPGAMGDREEFLDRVESFVEYVQSSRPKPGVESILLPGEPEFRTEESRRRDGIVIDDGTWEQLGQVAADLGIKLPSA</sequence>
<evidence type="ECO:0000256" key="1">
    <source>
        <dbReference type="ARBA" id="ARBA00006056"/>
    </source>
</evidence>
<dbReference type="RefSeq" id="WP_145254697.1">
    <property type="nucleotide sequence ID" value="NZ_CP036279.1"/>
</dbReference>
<dbReference type="EC" id="1.1.1.-" evidence="3"/>
<dbReference type="EMBL" id="CP036279">
    <property type="protein sequence ID" value="QDU59817.1"/>
    <property type="molecule type" value="Genomic_DNA"/>
</dbReference>
<dbReference type="GO" id="GO:0016491">
    <property type="term" value="F:oxidoreductase activity"/>
    <property type="evidence" value="ECO:0007669"/>
    <property type="project" value="UniProtKB-KW"/>
</dbReference>
<protein>
    <submittedName>
        <fullName evidence="3">Putative oxidoreductase YbiC</fullName>
        <ecNumber evidence="3">1.1.1.-</ecNumber>
    </submittedName>
</protein>
<dbReference type="InterPro" id="IPR043143">
    <property type="entry name" value="Mal/L-sulf/L-lact_DH-like_NADP"/>
</dbReference>
<dbReference type="KEGG" id="knv:Pan216_06500"/>
<dbReference type="InterPro" id="IPR003767">
    <property type="entry name" value="Malate/L-lactate_DH-like"/>
</dbReference>
<dbReference type="PANTHER" id="PTHR11091">
    <property type="entry name" value="OXIDOREDUCTASE-RELATED"/>
    <property type="match status" value="1"/>
</dbReference>
<dbReference type="Gene3D" id="1.10.1530.10">
    <property type="match status" value="1"/>
</dbReference>
<name>A0A518AYL9_9BACT</name>
<keyword evidence="2 3" id="KW-0560">Oxidoreductase</keyword>
<keyword evidence="4" id="KW-1185">Reference proteome</keyword>
<dbReference type="Gene3D" id="3.30.1370.60">
    <property type="entry name" value="Hypothetical oxidoreductase yiak, domain 2"/>
    <property type="match status" value="1"/>
</dbReference>
<dbReference type="InterPro" id="IPR043144">
    <property type="entry name" value="Mal/L-sulf/L-lact_DH-like_ah"/>
</dbReference>
<dbReference type="Proteomes" id="UP000317093">
    <property type="component" value="Chromosome"/>
</dbReference>
<evidence type="ECO:0000256" key="2">
    <source>
        <dbReference type="ARBA" id="ARBA00023002"/>
    </source>
</evidence>
<accession>A0A518AYL9</accession>
<reference evidence="3 4" key="1">
    <citation type="submission" date="2019-02" db="EMBL/GenBank/DDBJ databases">
        <title>Deep-cultivation of Planctomycetes and their phenomic and genomic characterization uncovers novel biology.</title>
        <authorList>
            <person name="Wiegand S."/>
            <person name="Jogler M."/>
            <person name="Boedeker C."/>
            <person name="Pinto D."/>
            <person name="Vollmers J."/>
            <person name="Rivas-Marin E."/>
            <person name="Kohn T."/>
            <person name="Peeters S.H."/>
            <person name="Heuer A."/>
            <person name="Rast P."/>
            <person name="Oberbeckmann S."/>
            <person name="Bunk B."/>
            <person name="Jeske O."/>
            <person name="Meyerdierks A."/>
            <person name="Storesund J.E."/>
            <person name="Kallscheuer N."/>
            <person name="Luecker S."/>
            <person name="Lage O.M."/>
            <person name="Pohl T."/>
            <person name="Merkel B.J."/>
            <person name="Hornburger P."/>
            <person name="Mueller R.-W."/>
            <person name="Bruemmer F."/>
            <person name="Labrenz M."/>
            <person name="Spormann A.M."/>
            <person name="Op den Camp H."/>
            <person name="Overmann J."/>
            <person name="Amann R."/>
            <person name="Jetten M.S.M."/>
            <person name="Mascher T."/>
            <person name="Medema M.H."/>
            <person name="Devos D.P."/>
            <person name="Kaster A.-K."/>
            <person name="Ovreas L."/>
            <person name="Rohde M."/>
            <person name="Galperin M.Y."/>
            <person name="Jogler C."/>
        </authorList>
    </citation>
    <scope>NUCLEOTIDE SEQUENCE [LARGE SCALE GENOMIC DNA]</scope>
    <source>
        <strain evidence="3 4">Pan216</strain>
    </source>
</reference>
<organism evidence="3 4">
    <name type="scientific">Kolteria novifilia</name>
    <dbReference type="NCBI Taxonomy" id="2527975"/>
    <lineage>
        <taxon>Bacteria</taxon>
        <taxon>Pseudomonadati</taxon>
        <taxon>Planctomycetota</taxon>
        <taxon>Planctomycetia</taxon>
        <taxon>Kolteriales</taxon>
        <taxon>Kolteriaceae</taxon>
        <taxon>Kolteria</taxon>
    </lineage>
</organism>